<evidence type="ECO:0000313" key="8">
    <source>
        <dbReference type="Proteomes" id="UP000001646"/>
    </source>
</evidence>
<dbReference type="InterPro" id="IPR033116">
    <property type="entry name" value="TRYPSIN_SER"/>
</dbReference>
<dbReference type="GO" id="GO:0005886">
    <property type="term" value="C:plasma membrane"/>
    <property type="evidence" value="ECO:0000318"/>
    <property type="project" value="GO_Central"/>
</dbReference>
<dbReference type="InterPro" id="IPR009003">
    <property type="entry name" value="Peptidase_S1_PA"/>
</dbReference>
<dbReference type="GO" id="GO:0008236">
    <property type="term" value="F:serine-type peptidase activity"/>
    <property type="evidence" value="ECO:0000318"/>
    <property type="project" value="GO_Central"/>
</dbReference>
<feature type="signal peptide" evidence="5">
    <location>
        <begin position="1"/>
        <end position="33"/>
    </location>
</feature>
<keyword evidence="3" id="KW-0645">Protease</keyword>
<dbReference type="PROSITE" id="PS00134">
    <property type="entry name" value="TRYPSIN_HIS"/>
    <property type="match status" value="1"/>
</dbReference>
<dbReference type="Gene3D" id="2.40.10.10">
    <property type="entry name" value="Trypsin-like serine proteases"/>
    <property type="match status" value="2"/>
</dbReference>
<feature type="chain" id="PRO_5033053353" description="Peptidase S1 domain-containing protein" evidence="5">
    <location>
        <begin position="34"/>
        <end position="363"/>
    </location>
</feature>
<accession>A0A803T9E4</accession>
<evidence type="ECO:0000256" key="3">
    <source>
        <dbReference type="RuleBase" id="RU363034"/>
    </source>
</evidence>
<evidence type="ECO:0000256" key="1">
    <source>
        <dbReference type="ARBA" id="ARBA00009228"/>
    </source>
</evidence>
<dbReference type="GO" id="GO:0004252">
    <property type="term" value="F:serine-type endopeptidase activity"/>
    <property type="evidence" value="ECO:0007669"/>
    <property type="project" value="InterPro"/>
</dbReference>
<keyword evidence="8" id="KW-1185">Reference proteome</keyword>
<evidence type="ECO:0000256" key="4">
    <source>
        <dbReference type="SAM" id="Phobius"/>
    </source>
</evidence>
<dbReference type="GO" id="GO:0005576">
    <property type="term" value="C:extracellular region"/>
    <property type="evidence" value="ECO:0007669"/>
    <property type="project" value="UniProtKB-ARBA"/>
</dbReference>
<dbReference type="InterPro" id="IPR001314">
    <property type="entry name" value="Peptidase_S1A"/>
</dbReference>
<reference evidence="7" key="2">
    <citation type="submission" date="2025-08" db="UniProtKB">
        <authorList>
            <consortium name="Ensembl"/>
        </authorList>
    </citation>
    <scope>IDENTIFICATION</scope>
</reference>
<evidence type="ECO:0000256" key="5">
    <source>
        <dbReference type="SAM" id="SignalP"/>
    </source>
</evidence>
<dbReference type="InterPro" id="IPR018114">
    <property type="entry name" value="TRYPSIN_HIS"/>
</dbReference>
<keyword evidence="3" id="KW-0378">Hydrolase</keyword>
<dbReference type="CDD" id="cd00190">
    <property type="entry name" value="Tryp_SPc"/>
    <property type="match status" value="1"/>
</dbReference>
<comment type="similarity">
    <text evidence="1">Belongs to the peptidase S1 family. Snake venom subfamily.</text>
</comment>
<dbReference type="PANTHER" id="PTHR24253">
    <property type="entry name" value="TRANSMEMBRANE PROTEASE SERINE"/>
    <property type="match status" value="1"/>
</dbReference>
<keyword evidence="4" id="KW-1133">Transmembrane helix</keyword>
<dbReference type="AlphaFoldDB" id="A0A803T9E4"/>
<feature type="transmembrane region" description="Helical" evidence="4">
    <location>
        <begin position="344"/>
        <end position="362"/>
    </location>
</feature>
<dbReference type="PRINTS" id="PR00722">
    <property type="entry name" value="CHYMOTRYPSIN"/>
</dbReference>
<dbReference type="Bgee" id="ENSACAG00000025507">
    <property type="expression patterns" value="Expressed in dewlap and 1 other cell type or tissue"/>
</dbReference>
<reference evidence="7" key="3">
    <citation type="submission" date="2025-09" db="UniProtKB">
        <authorList>
            <consortium name="Ensembl"/>
        </authorList>
    </citation>
    <scope>IDENTIFICATION</scope>
</reference>
<dbReference type="FunFam" id="2.40.10.10:FF:000039">
    <property type="entry name" value="Brain-specific serine protease 4"/>
    <property type="match status" value="1"/>
</dbReference>
<dbReference type="GO" id="GO:0035821">
    <property type="term" value="P:modulation of process of another organism"/>
    <property type="evidence" value="ECO:0007669"/>
    <property type="project" value="UniProtKB-ARBA"/>
</dbReference>
<protein>
    <recommendedName>
        <fullName evidence="6">Peptidase S1 domain-containing protein</fullName>
    </recommendedName>
</protein>
<dbReference type="GO" id="GO:0006508">
    <property type="term" value="P:proteolysis"/>
    <property type="evidence" value="ECO:0007669"/>
    <property type="project" value="UniProtKB-KW"/>
</dbReference>
<dbReference type="InterPro" id="IPR043504">
    <property type="entry name" value="Peptidase_S1_PA_chymotrypsin"/>
</dbReference>
<dbReference type="SMART" id="SM00020">
    <property type="entry name" value="Tryp_SPc"/>
    <property type="match status" value="1"/>
</dbReference>
<dbReference type="PROSITE" id="PS50240">
    <property type="entry name" value="TRYPSIN_DOM"/>
    <property type="match status" value="1"/>
</dbReference>
<reference evidence="7" key="1">
    <citation type="submission" date="2009-12" db="EMBL/GenBank/DDBJ databases">
        <title>The Genome Sequence of Anolis carolinensis (Green Anole Lizard).</title>
        <authorList>
            <consortium name="The Genome Sequencing Platform"/>
            <person name="Di Palma F."/>
            <person name="Alfoldi J."/>
            <person name="Heiman D."/>
            <person name="Young S."/>
            <person name="Grabherr M."/>
            <person name="Johnson J."/>
            <person name="Lander E.S."/>
            <person name="Lindblad-Toh K."/>
        </authorList>
    </citation>
    <scope>NUCLEOTIDE SEQUENCE [LARGE SCALE GENOMIC DNA]</scope>
    <source>
        <strain evidence="7">JBL SC #1</strain>
    </source>
</reference>
<keyword evidence="4" id="KW-0472">Membrane</keyword>
<dbReference type="Proteomes" id="UP000001646">
    <property type="component" value="Unplaced"/>
</dbReference>
<evidence type="ECO:0000313" key="7">
    <source>
        <dbReference type="Ensembl" id="ENSACAP00000031834.1"/>
    </source>
</evidence>
<dbReference type="SUPFAM" id="SSF50494">
    <property type="entry name" value="Trypsin-like serine proteases"/>
    <property type="match status" value="1"/>
</dbReference>
<keyword evidence="3" id="KW-0720">Serine protease</keyword>
<sequence>MLEWQVVKQQGLVATRKARLLMLLLALMAPTWCPPDVLDYNSNHPQREWIQEIQASRACGQPPVSLNRIVKGKDAVPGEFPWQISLQLNQRHVCGGSLISEDWVITAAHCFYQFRDLSQYQVLLGVTQLSNPGPQACCLGVQQVIIHPMYAGHTTSGDIALVQLSRKVQYSYLILPICLPDASLKFPPGKVCWVTGWGNLRHSVNLPSPQTLQKVKVPIIDSKKCAELYRKNMGDGLNPRIIQDDMICAGYPEGRRDACKGDSGGPMVCLIGQSWVLAGIVSWGEGCAIKNRPGVYSRLTYYENWIHSYIPEIQFVKEPSDPTPRDWQKEIRAQKHPGVHLPGYASPLSVSLLIFSICLLILM</sequence>
<proteinExistence type="inferred from homology"/>
<evidence type="ECO:0000259" key="6">
    <source>
        <dbReference type="PROSITE" id="PS50240"/>
    </source>
</evidence>
<dbReference type="GeneTree" id="ENSGT00940000162015"/>
<feature type="domain" description="Peptidase S1" evidence="6">
    <location>
        <begin position="69"/>
        <end position="311"/>
    </location>
</feature>
<dbReference type="Pfam" id="PF00089">
    <property type="entry name" value="Trypsin"/>
    <property type="match status" value="1"/>
</dbReference>
<dbReference type="InterPro" id="IPR001254">
    <property type="entry name" value="Trypsin_dom"/>
</dbReference>
<keyword evidence="5" id="KW-0732">Signal</keyword>
<dbReference type="PROSITE" id="PS00135">
    <property type="entry name" value="TRYPSIN_SER"/>
    <property type="match status" value="1"/>
</dbReference>
<keyword evidence="2" id="KW-1015">Disulfide bond</keyword>
<dbReference type="PANTHER" id="PTHR24253:SF170">
    <property type="entry name" value="PEPTIDASE S1 DOMAIN-CONTAINING PROTEIN"/>
    <property type="match status" value="1"/>
</dbReference>
<dbReference type="InParanoid" id="A0A803T9E4"/>
<organism evidence="7 8">
    <name type="scientific">Anolis carolinensis</name>
    <name type="common">Green anole</name>
    <name type="synonym">American chameleon</name>
    <dbReference type="NCBI Taxonomy" id="28377"/>
    <lineage>
        <taxon>Eukaryota</taxon>
        <taxon>Metazoa</taxon>
        <taxon>Chordata</taxon>
        <taxon>Craniata</taxon>
        <taxon>Vertebrata</taxon>
        <taxon>Euteleostomi</taxon>
        <taxon>Lepidosauria</taxon>
        <taxon>Squamata</taxon>
        <taxon>Bifurcata</taxon>
        <taxon>Unidentata</taxon>
        <taxon>Episquamata</taxon>
        <taxon>Toxicofera</taxon>
        <taxon>Iguania</taxon>
        <taxon>Dactyloidae</taxon>
        <taxon>Anolis</taxon>
    </lineage>
</organism>
<dbReference type="Ensembl" id="ENSACAT00000051747.1">
    <property type="protein sequence ID" value="ENSACAP00000031834.1"/>
    <property type="gene ID" value="ENSACAG00000025507.2"/>
</dbReference>
<evidence type="ECO:0000256" key="2">
    <source>
        <dbReference type="ARBA" id="ARBA00023157"/>
    </source>
</evidence>
<keyword evidence="4" id="KW-0812">Transmembrane</keyword>
<name>A0A803T9E4_ANOCA</name>